<name>A0ABD3ACE2_9GENT</name>
<dbReference type="Proteomes" id="UP001630127">
    <property type="component" value="Unassembled WGS sequence"/>
</dbReference>
<sequence length="129" mass="14958">MAGRVQLAQVALNTIPTYTLQNTPMPIEITKKLDQTICNFVWRQISEMSEVRYTHKFQTLRPFVPITMKDDKLKAYNYKKGLQSDLQSTIVLSQAKTYKDMYDVAMENKVDIKRKAGKESNKKMRFSAS</sequence>
<protein>
    <submittedName>
        <fullName evidence="1">Uncharacterized protein</fullName>
    </submittedName>
</protein>
<keyword evidence="2" id="KW-1185">Reference proteome</keyword>
<dbReference type="AlphaFoldDB" id="A0ABD3ACE2"/>
<gene>
    <name evidence="1" type="ORF">ACH5RR_008140</name>
</gene>
<comment type="caution">
    <text evidence="1">The sequence shown here is derived from an EMBL/GenBank/DDBJ whole genome shotgun (WGS) entry which is preliminary data.</text>
</comment>
<evidence type="ECO:0000313" key="2">
    <source>
        <dbReference type="Proteomes" id="UP001630127"/>
    </source>
</evidence>
<proteinExistence type="predicted"/>
<reference evidence="1 2" key="1">
    <citation type="submission" date="2024-11" db="EMBL/GenBank/DDBJ databases">
        <title>A near-complete genome assembly of Cinchona calisaya.</title>
        <authorList>
            <person name="Lian D.C."/>
            <person name="Zhao X.W."/>
            <person name="Wei L."/>
        </authorList>
    </citation>
    <scope>NUCLEOTIDE SEQUENCE [LARGE SCALE GENOMIC DNA]</scope>
    <source>
        <tissue evidence="1">Nenye</tissue>
    </source>
</reference>
<dbReference type="EMBL" id="JBJUIK010000004">
    <property type="protein sequence ID" value="KAL3528818.1"/>
    <property type="molecule type" value="Genomic_DNA"/>
</dbReference>
<organism evidence="1 2">
    <name type="scientific">Cinchona calisaya</name>
    <dbReference type="NCBI Taxonomy" id="153742"/>
    <lineage>
        <taxon>Eukaryota</taxon>
        <taxon>Viridiplantae</taxon>
        <taxon>Streptophyta</taxon>
        <taxon>Embryophyta</taxon>
        <taxon>Tracheophyta</taxon>
        <taxon>Spermatophyta</taxon>
        <taxon>Magnoliopsida</taxon>
        <taxon>eudicotyledons</taxon>
        <taxon>Gunneridae</taxon>
        <taxon>Pentapetalae</taxon>
        <taxon>asterids</taxon>
        <taxon>lamiids</taxon>
        <taxon>Gentianales</taxon>
        <taxon>Rubiaceae</taxon>
        <taxon>Cinchonoideae</taxon>
        <taxon>Cinchoneae</taxon>
        <taxon>Cinchona</taxon>
    </lineage>
</organism>
<evidence type="ECO:0000313" key="1">
    <source>
        <dbReference type="EMBL" id="KAL3528818.1"/>
    </source>
</evidence>
<accession>A0ABD3ACE2</accession>